<keyword evidence="8" id="KW-1185">Reference proteome</keyword>
<proteinExistence type="predicted"/>
<dbReference type="PANTHER" id="PTHR42801:SF21">
    <property type="entry name" value="BCPB PROTEIN"/>
    <property type="match status" value="1"/>
</dbReference>
<organism evidence="7 8">
    <name type="scientific">Montanilutibacter psychrotolerans</name>
    <dbReference type="NCBI Taxonomy" id="1327343"/>
    <lineage>
        <taxon>Bacteria</taxon>
        <taxon>Pseudomonadati</taxon>
        <taxon>Pseudomonadota</taxon>
        <taxon>Gammaproteobacteria</taxon>
        <taxon>Lysobacterales</taxon>
        <taxon>Lysobacteraceae</taxon>
        <taxon>Montanilutibacter</taxon>
    </lineage>
</organism>
<keyword evidence="3" id="KW-0560">Oxidoreductase</keyword>
<dbReference type="InterPro" id="IPR036249">
    <property type="entry name" value="Thioredoxin-like_sf"/>
</dbReference>
<dbReference type="EMBL" id="RIBS01000005">
    <property type="protein sequence ID" value="RNF83332.1"/>
    <property type="molecule type" value="Genomic_DNA"/>
</dbReference>
<evidence type="ECO:0000313" key="7">
    <source>
        <dbReference type="EMBL" id="RNF83332.1"/>
    </source>
</evidence>
<comment type="caution">
    <text evidence="7">The sequence shown here is derived from an EMBL/GenBank/DDBJ whole genome shotgun (WGS) entry which is preliminary data.</text>
</comment>
<dbReference type="Proteomes" id="UP000267049">
    <property type="component" value="Unassembled WGS sequence"/>
</dbReference>
<dbReference type="Pfam" id="PF08534">
    <property type="entry name" value="Redoxin"/>
    <property type="match status" value="1"/>
</dbReference>
<keyword evidence="2" id="KW-0049">Antioxidant</keyword>
<dbReference type="GO" id="GO:0005737">
    <property type="term" value="C:cytoplasm"/>
    <property type="evidence" value="ECO:0007669"/>
    <property type="project" value="TreeGrafter"/>
</dbReference>
<feature type="domain" description="Thioredoxin" evidence="6">
    <location>
        <begin position="25"/>
        <end position="190"/>
    </location>
</feature>
<accession>A0A3M8SXB0</accession>
<dbReference type="GO" id="GO:0045454">
    <property type="term" value="P:cell redox homeostasis"/>
    <property type="evidence" value="ECO:0007669"/>
    <property type="project" value="TreeGrafter"/>
</dbReference>
<dbReference type="SUPFAM" id="SSF52833">
    <property type="entry name" value="Thioredoxin-like"/>
    <property type="match status" value="1"/>
</dbReference>
<dbReference type="GO" id="GO:0034599">
    <property type="term" value="P:cellular response to oxidative stress"/>
    <property type="evidence" value="ECO:0007669"/>
    <property type="project" value="TreeGrafter"/>
</dbReference>
<evidence type="ECO:0000256" key="4">
    <source>
        <dbReference type="ARBA" id="ARBA00023157"/>
    </source>
</evidence>
<keyword evidence="4" id="KW-1015">Disulfide bond</keyword>
<dbReference type="Gene3D" id="3.40.30.10">
    <property type="entry name" value="Glutaredoxin"/>
    <property type="match status" value="1"/>
</dbReference>
<evidence type="ECO:0000313" key="8">
    <source>
        <dbReference type="Proteomes" id="UP000267049"/>
    </source>
</evidence>
<gene>
    <name evidence="7" type="ORF">EER27_12635</name>
</gene>
<keyword evidence="1" id="KW-0575">Peroxidase</keyword>
<dbReference type="GO" id="GO:0008379">
    <property type="term" value="F:thioredoxin peroxidase activity"/>
    <property type="evidence" value="ECO:0007669"/>
    <property type="project" value="TreeGrafter"/>
</dbReference>
<evidence type="ECO:0000256" key="1">
    <source>
        <dbReference type="ARBA" id="ARBA00022559"/>
    </source>
</evidence>
<evidence type="ECO:0000256" key="2">
    <source>
        <dbReference type="ARBA" id="ARBA00022862"/>
    </source>
</evidence>
<name>A0A3M8SXB0_9GAMM</name>
<dbReference type="InterPro" id="IPR013740">
    <property type="entry name" value="Redoxin"/>
</dbReference>
<dbReference type="InterPro" id="IPR050924">
    <property type="entry name" value="Peroxiredoxin_BCP/PrxQ"/>
</dbReference>
<protein>
    <submittedName>
        <fullName evidence="7">Peroxiredoxin</fullName>
    </submittedName>
</protein>
<evidence type="ECO:0000259" key="6">
    <source>
        <dbReference type="PROSITE" id="PS51352"/>
    </source>
</evidence>
<reference evidence="7 8" key="1">
    <citation type="submission" date="2018-11" db="EMBL/GenBank/DDBJ databases">
        <title>Lysobacter cryohumiis sp. nov., isolated from soil in the Tianshan Mountains, Xinjiang, China.</title>
        <authorList>
            <person name="Luo Y."/>
            <person name="Sheng H."/>
        </authorList>
    </citation>
    <scope>NUCLEOTIDE SEQUENCE [LARGE SCALE GENOMIC DNA]</scope>
    <source>
        <strain evidence="7 8">ZS60</strain>
    </source>
</reference>
<dbReference type="OrthoDB" id="5296483at2"/>
<evidence type="ECO:0000256" key="3">
    <source>
        <dbReference type="ARBA" id="ARBA00023002"/>
    </source>
</evidence>
<dbReference type="PANTHER" id="PTHR42801">
    <property type="entry name" value="THIOREDOXIN-DEPENDENT PEROXIDE REDUCTASE"/>
    <property type="match status" value="1"/>
</dbReference>
<dbReference type="RefSeq" id="WP_123088463.1">
    <property type="nucleotide sequence ID" value="NZ_RIBS01000005.1"/>
</dbReference>
<dbReference type="CDD" id="cd03017">
    <property type="entry name" value="PRX_BCP"/>
    <property type="match status" value="1"/>
</dbReference>
<keyword evidence="5" id="KW-0676">Redox-active center</keyword>
<dbReference type="PROSITE" id="PS51352">
    <property type="entry name" value="THIOREDOXIN_2"/>
    <property type="match status" value="1"/>
</dbReference>
<sequence length="192" mass="20772">MPTVNDLLNLPDDLPLPVDDGACDHLTGMRIPSIALPATDGTSVDLSVLRGRNVVFAYPRTGQPGVPPLIANWNEVPGARGCTPQSCGYRDLSAEFSAVGCGIFGLSTQTTEYQREMVARLALPFPVLSDAKLELVHALSLPTFQAAGAVLMKRMAWVIEDGRIVKVWYPVFPPDENAAQVLGWLTAHYDRA</sequence>
<dbReference type="AlphaFoldDB" id="A0A3M8SXB0"/>
<evidence type="ECO:0000256" key="5">
    <source>
        <dbReference type="ARBA" id="ARBA00023284"/>
    </source>
</evidence>
<dbReference type="InterPro" id="IPR013766">
    <property type="entry name" value="Thioredoxin_domain"/>
</dbReference>